<organism evidence="1 2">
    <name type="scientific">Oceanithermus profundus (strain DSM 14977 / NBRC 100410 / VKM B-2274 / 506)</name>
    <dbReference type="NCBI Taxonomy" id="670487"/>
    <lineage>
        <taxon>Bacteria</taxon>
        <taxon>Thermotogati</taxon>
        <taxon>Deinococcota</taxon>
        <taxon>Deinococci</taxon>
        <taxon>Thermales</taxon>
        <taxon>Thermaceae</taxon>
        <taxon>Oceanithermus</taxon>
    </lineage>
</organism>
<gene>
    <name evidence="1" type="ordered locus">Ocepr_1956</name>
</gene>
<proteinExistence type="predicted"/>
<sequence precursor="true">MERVWAFSSSAFPLEPGEAEAVNPGLGGRALCGYLAGALAARGVAPGAPAAEDWGWRLELAFEGRRFWMGCGVVTGEPEGFVVFLKTRRGLRGLLAGAVWRASFERLAALVEQVLREHPDIRDLGEEPA</sequence>
<protein>
    <submittedName>
        <fullName evidence="1">Uncharacterized protein</fullName>
    </submittedName>
</protein>
<dbReference type="STRING" id="670487.Ocepr_1956"/>
<dbReference type="OrthoDB" id="1453393at2"/>
<dbReference type="EMBL" id="CP002361">
    <property type="protein sequence ID" value="ADR37408.1"/>
    <property type="molecule type" value="Genomic_DNA"/>
</dbReference>
<reference evidence="1 2" key="2">
    <citation type="journal article" date="2011" name="Stand. Genomic Sci.">
        <title>Complete genome sequence of Oceanithermus profundus type strain (506).</title>
        <authorList>
            <person name="Pati A."/>
            <person name="Zhang X."/>
            <person name="Lapidus A."/>
            <person name="Nolan M."/>
            <person name="Lucas S."/>
            <person name="Del Rio T.G."/>
            <person name="Tice H."/>
            <person name="Cheng J.F."/>
            <person name="Tapia R."/>
            <person name="Han C."/>
            <person name="Goodwin L."/>
            <person name="Pitluck S."/>
            <person name="Liolios K."/>
            <person name="Pagani I."/>
            <person name="Ivanova N."/>
            <person name="Mavromatis K."/>
            <person name="Chen A."/>
            <person name="Palaniappan K."/>
            <person name="Hauser L."/>
            <person name="Jeffries C.D."/>
            <person name="Brambilla E.M."/>
            <person name="Rohl A."/>
            <person name="Mwirichia R."/>
            <person name="Rohde M."/>
            <person name="Tindall B.J."/>
            <person name="Sikorski J."/>
            <person name="Wirth R."/>
            <person name="Goker M."/>
            <person name="Woyke T."/>
            <person name="Detter J.C."/>
            <person name="Bristow J."/>
            <person name="Eisen J.A."/>
            <person name="Markowitz V."/>
            <person name="Hugenholtz P."/>
            <person name="Kyrpides N.C."/>
            <person name="Klenk H.P."/>
            <person name="Land M."/>
        </authorList>
    </citation>
    <scope>NUCLEOTIDE SEQUENCE [LARGE SCALE GENOMIC DNA]</scope>
    <source>
        <strain evidence="2">DSM 14977 / NBRC 100410 / VKM B-2274 / 506</strain>
    </source>
</reference>
<dbReference type="Proteomes" id="UP000008722">
    <property type="component" value="Chromosome"/>
</dbReference>
<dbReference type="AlphaFoldDB" id="E4UA31"/>
<keyword evidence="2" id="KW-1185">Reference proteome</keyword>
<dbReference type="HOGENOM" id="CLU_1926147_0_0_0"/>
<accession>E4UA31</accession>
<evidence type="ECO:0000313" key="1">
    <source>
        <dbReference type="EMBL" id="ADR37408.1"/>
    </source>
</evidence>
<evidence type="ECO:0000313" key="2">
    <source>
        <dbReference type="Proteomes" id="UP000008722"/>
    </source>
</evidence>
<name>E4UA31_OCEP5</name>
<dbReference type="KEGG" id="opr:Ocepr_1956"/>
<dbReference type="RefSeq" id="WP_013458578.1">
    <property type="nucleotide sequence ID" value="NC_014761.1"/>
</dbReference>
<reference evidence="2" key="1">
    <citation type="submission" date="2010-11" db="EMBL/GenBank/DDBJ databases">
        <title>The complete sequence of chromosome of Oceanithermus profundus DSM 14977.</title>
        <authorList>
            <consortium name="US DOE Joint Genome Institute (JGI-PGF)"/>
            <person name="Lucas S."/>
            <person name="Copeland A."/>
            <person name="Lapidus A."/>
            <person name="Bruce D."/>
            <person name="Goodwin L."/>
            <person name="Pitluck S."/>
            <person name="Kyrpides N."/>
            <person name="Mavromatis K."/>
            <person name="Pagani I."/>
            <person name="Ivanova N."/>
            <person name="Zhang X."/>
            <person name="Brettin T."/>
            <person name="Detter J.C."/>
            <person name="Tapia R."/>
            <person name="Han C."/>
            <person name="Land M."/>
            <person name="Hauser L."/>
            <person name="Markowitz V."/>
            <person name="Cheng J.-F."/>
            <person name="Hugenholtz P."/>
            <person name="Woyke T."/>
            <person name="Wu D."/>
            <person name="Tindall B."/>
            <person name="Faehnrich R."/>
            <person name="Brambilla E."/>
            <person name="Klenk H.-P."/>
            <person name="Eisen J.A."/>
        </authorList>
    </citation>
    <scope>NUCLEOTIDE SEQUENCE [LARGE SCALE GENOMIC DNA]</scope>
    <source>
        <strain evidence="2">DSM 14977 / NBRC 100410 / VKM B-2274 / 506</strain>
    </source>
</reference>